<keyword evidence="1" id="KW-0732">Signal</keyword>
<dbReference type="Proteomes" id="UP001151088">
    <property type="component" value="Unassembled WGS sequence"/>
</dbReference>
<organism evidence="2 3">
    <name type="scientific">Ancylobacter mangrovi</name>
    <dbReference type="NCBI Taxonomy" id="2972472"/>
    <lineage>
        <taxon>Bacteria</taxon>
        <taxon>Pseudomonadati</taxon>
        <taxon>Pseudomonadota</taxon>
        <taxon>Alphaproteobacteria</taxon>
        <taxon>Hyphomicrobiales</taxon>
        <taxon>Xanthobacteraceae</taxon>
        <taxon>Ancylobacter</taxon>
    </lineage>
</organism>
<evidence type="ECO:0000256" key="1">
    <source>
        <dbReference type="SAM" id="SignalP"/>
    </source>
</evidence>
<evidence type="ECO:0000313" key="2">
    <source>
        <dbReference type="EMBL" id="MCS0496640.1"/>
    </source>
</evidence>
<evidence type="ECO:0000313" key="3">
    <source>
        <dbReference type="Proteomes" id="UP001151088"/>
    </source>
</evidence>
<reference evidence="2" key="1">
    <citation type="submission" date="2022-08" db="EMBL/GenBank/DDBJ databases">
        <authorList>
            <person name="Li F."/>
        </authorList>
    </citation>
    <scope>NUCLEOTIDE SEQUENCE</scope>
    <source>
        <strain evidence="2">MQZ15Z-1</strain>
    </source>
</reference>
<comment type="caution">
    <text evidence="2">The sequence shown here is derived from an EMBL/GenBank/DDBJ whole genome shotgun (WGS) entry which is preliminary data.</text>
</comment>
<dbReference type="EMBL" id="JANTHZ010000007">
    <property type="protein sequence ID" value="MCS0496640.1"/>
    <property type="molecule type" value="Genomic_DNA"/>
</dbReference>
<dbReference type="AlphaFoldDB" id="A0A9X2T2W9"/>
<protein>
    <submittedName>
        <fullName evidence="2">Uncharacterized protein</fullName>
    </submittedName>
</protein>
<name>A0A9X2T2W9_9HYPH</name>
<dbReference type="RefSeq" id="WP_258733797.1">
    <property type="nucleotide sequence ID" value="NZ_JANTHZ010000007.1"/>
</dbReference>
<keyword evidence="3" id="KW-1185">Reference proteome</keyword>
<feature type="signal peptide" evidence="1">
    <location>
        <begin position="1"/>
        <end position="30"/>
    </location>
</feature>
<gene>
    <name evidence="2" type="ORF">NVS89_16180</name>
</gene>
<sequence>MTLSRVVPVREALAAACLGALMFAAAPAHADKASADACAASLSADGKAIYAAAIGQVSSGADVRETVTSTTKSLAMSGQISRGSARSNAEAAGACLAQAGS</sequence>
<proteinExistence type="predicted"/>
<accession>A0A9X2T2W9</accession>
<feature type="chain" id="PRO_5040819929" evidence="1">
    <location>
        <begin position="31"/>
        <end position="101"/>
    </location>
</feature>